<dbReference type="Gene3D" id="3.30.460.10">
    <property type="entry name" value="Beta Polymerase, domain 2"/>
    <property type="match status" value="1"/>
</dbReference>
<organism evidence="1 2">
    <name type="scientific">Paenibacillus lemnae</name>
    <dbReference type="NCBI Taxonomy" id="1330551"/>
    <lineage>
        <taxon>Bacteria</taxon>
        <taxon>Bacillati</taxon>
        <taxon>Bacillota</taxon>
        <taxon>Bacilli</taxon>
        <taxon>Bacillales</taxon>
        <taxon>Paenibacillaceae</taxon>
        <taxon>Paenibacillus</taxon>
    </lineage>
</organism>
<gene>
    <name evidence="1" type="ORF">HII30_05640</name>
</gene>
<dbReference type="SUPFAM" id="SSF81301">
    <property type="entry name" value="Nucleotidyltransferase"/>
    <property type="match status" value="1"/>
</dbReference>
<evidence type="ECO:0008006" key="3">
    <source>
        <dbReference type="Google" id="ProtNLM"/>
    </source>
</evidence>
<accession>A0A848M4W4</accession>
<dbReference type="Proteomes" id="UP000565468">
    <property type="component" value="Unassembled WGS sequence"/>
</dbReference>
<name>A0A848M4W4_PAELE</name>
<dbReference type="RefSeq" id="WP_169504011.1">
    <property type="nucleotide sequence ID" value="NZ_JABBPN010000003.1"/>
</dbReference>
<keyword evidence="2" id="KW-1185">Reference proteome</keyword>
<proteinExistence type="predicted"/>
<dbReference type="AlphaFoldDB" id="A0A848M4W4"/>
<comment type="caution">
    <text evidence="1">The sequence shown here is derived from an EMBL/GenBank/DDBJ whole genome shotgun (WGS) entry which is preliminary data.</text>
</comment>
<sequence>MTVESLLLQRLNQIGESLERKEEALALFGLGSVGVETGRIDEFSDLDFFVIAAPGRKQSLIDRLDWLEDICPLAYQFKNCELGYKFLYEDGIYGEFAVFEPAELDSALYTGGRMVWKRPDVLNDDIAAGKMPLPAIRAVSLDHVVGEAVTNLYVGLGRYLRGEKMSAFKFIQGYPIDGLMSVLHILKPEINYFPDPFGNERRLESRFPGFSEVIGNMLQGYDKTPESALHLLEFLESIYPVNPRMSQEIRKLAERCLSKTWGREGM</sequence>
<evidence type="ECO:0000313" key="1">
    <source>
        <dbReference type="EMBL" id="NMO95270.1"/>
    </source>
</evidence>
<dbReference type="EMBL" id="JABBPN010000003">
    <property type="protein sequence ID" value="NMO95270.1"/>
    <property type="molecule type" value="Genomic_DNA"/>
</dbReference>
<dbReference type="InterPro" id="IPR043519">
    <property type="entry name" value="NT_sf"/>
</dbReference>
<reference evidence="1 2" key="1">
    <citation type="submission" date="2020-04" db="EMBL/GenBank/DDBJ databases">
        <title>Paenibacillus algicola sp. nov., a novel marine bacterium producing alginate lyase.</title>
        <authorList>
            <person name="Huang H."/>
        </authorList>
    </citation>
    <scope>NUCLEOTIDE SEQUENCE [LARGE SCALE GENOMIC DNA]</scope>
    <source>
        <strain evidence="1 2">L7-75</strain>
    </source>
</reference>
<protein>
    <recommendedName>
        <fullName evidence="3">Nucleotidyltransferase domain-containing protein</fullName>
    </recommendedName>
</protein>
<evidence type="ECO:0000313" key="2">
    <source>
        <dbReference type="Proteomes" id="UP000565468"/>
    </source>
</evidence>